<dbReference type="SMART" id="SM00360">
    <property type="entry name" value="RRM"/>
    <property type="match status" value="2"/>
</dbReference>
<accession>A0AAV2T312</accession>
<dbReference type="PANTHER" id="PTHR48025:SF1">
    <property type="entry name" value="RRM DOMAIN-CONTAINING PROTEIN"/>
    <property type="match status" value="1"/>
</dbReference>
<dbReference type="AlphaFoldDB" id="A0AAV2T312"/>
<dbReference type="InterPro" id="IPR050502">
    <property type="entry name" value="Euk_RNA-bind_prot"/>
</dbReference>
<evidence type="ECO:0000313" key="5">
    <source>
        <dbReference type="EMBL" id="CAL5131630.1"/>
    </source>
</evidence>
<dbReference type="Pfam" id="PF00076">
    <property type="entry name" value="RRM_1"/>
    <property type="match status" value="1"/>
</dbReference>
<protein>
    <recommendedName>
        <fullName evidence="4">RRM domain-containing protein</fullName>
    </recommendedName>
</protein>
<feature type="region of interest" description="Disordered" evidence="3">
    <location>
        <begin position="331"/>
        <end position="359"/>
    </location>
</feature>
<sequence>MPQLTNIHTPKSDHSTVKKKKDKNRDSLNSSLTLKPSHPPGKVDHGVKRACPGGEDSDEEEQVFHKRPRVQSTDLDAKRMRTTDSSQKGKDHKAGQTIVDAKQGKGEEKNRAGEKTALLAAIRKRLVELDARTLYVRRLPRGVNPAQLKSLCPTSVSGRVQSNRFASKRKHAFVEFKSEEMARAALASIDGKLIGDKPITAVLCIERADKHTAQNATGAGAPHWIPPNERRLEEFCLTNLHVACIPRVTTPEEIHEVFPKAESISFNMNPKRKEISSCRVIYSAEKDALEAFQKCHDTLLHDTPLNVNFAFKKHFNHKRRTAVISDPMKIKPKKADESEKSSTNRGQTNVTQVTAKAGRNEDQNLVGIKKKHKKAGGVSAAPHVQGHAKVEFSNRAVEDGMKKKKHHKKITSSGGKVKNFPGLKEPIAKKRKV</sequence>
<feature type="compositionally biased region" description="Basic and acidic residues" evidence="3">
    <location>
        <begin position="75"/>
        <end position="94"/>
    </location>
</feature>
<dbReference type="GO" id="GO:0003729">
    <property type="term" value="F:mRNA binding"/>
    <property type="evidence" value="ECO:0007669"/>
    <property type="project" value="TreeGrafter"/>
</dbReference>
<evidence type="ECO:0000256" key="1">
    <source>
        <dbReference type="ARBA" id="ARBA00022884"/>
    </source>
</evidence>
<dbReference type="InterPro" id="IPR035979">
    <property type="entry name" value="RBD_domain_sf"/>
</dbReference>
<keyword evidence="1 2" id="KW-0694">RNA-binding</keyword>
<feature type="compositionally biased region" description="Polar residues" evidence="3">
    <location>
        <begin position="343"/>
        <end position="354"/>
    </location>
</feature>
<proteinExistence type="predicted"/>
<dbReference type="PROSITE" id="PS50102">
    <property type="entry name" value="RRM"/>
    <property type="match status" value="1"/>
</dbReference>
<feature type="region of interest" description="Disordered" evidence="3">
    <location>
        <begin position="395"/>
        <end position="433"/>
    </location>
</feature>
<feature type="domain" description="RRM" evidence="4">
    <location>
        <begin position="132"/>
        <end position="199"/>
    </location>
</feature>
<feature type="compositionally biased region" description="Basic and acidic residues" evidence="3">
    <location>
        <begin position="333"/>
        <end position="342"/>
    </location>
</feature>
<comment type="caution">
    <text evidence="5">The sequence shown here is derived from an EMBL/GenBank/DDBJ whole genome shotgun (WGS) entry which is preliminary data.</text>
</comment>
<dbReference type="PANTHER" id="PTHR48025">
    <property type="entry name" value="OS02G0815200 PROTEIN"/>
    <property type="match status" value="1"/>
</dbReference>
<evidence type="ECO:0000256" key="3">
    <source>
        <dbReference type="SAM" id="MobiDB-lite"/>
    </source>
</evidence>
<dbReference type="CDD" id="cd00590">
    <property type="entry name" value="RRM_SF"/>
    <property type="match status" value="2"/>
</dbReference>
<dbReference type="Proteomes" id="UP001497525">
    <property type="component" value="Unassembled WGS sequence"/>
</dbReference>
<evidence type="ECO:0000259" key="4">
    <source>
        <dbReference type="PROSITE" id="PS50102"/>
    </source>
</evidence>
<reference evidence="5" key="1">
    <citation type="submission" date="2024-06" db="EMBL/GenBank/DDBJ databases">
        <authorList>
            <person name="Liu X."/>
            <person name="Lenzi L."/>
            <person name="Haldenby T S."/>
            <person name="Uol C."/>
        </authorList>
    </citation>
    <scope>NUCLEOTIDE SEQUENCE</scope>
</reference>
<dbReference type="SUPFAM" id="SSF54928">
    <property type="entry name" value="RNA-binding domain, RBD"/>
    <property type="match status" value="1"/>
</dbReference>
<dbReference type="InterPro" id="IPR000504">
    <property type="entry name" value="RRM_dom"/>
</dbReference>
<dbReference type="EMBL" id="CAXLJL010000101">
    <property type="protein sequence ID" value="CAL5131630.1"/>
    <property type="molecule type" value="Genomic_DNA"/>
</dbReference>
<evidence type="ECO:0000256" key="2">
    <source>
        <dbReference type="PROSITE-ProRule" id="PRU00176"/>
    </source>
</evidence>
<feature type="region of interest" description="Disordered" evidence="3">
    <location>
        <begin position="1"/>
        <end position="96"/>
    </location>
</feature>
<dbReference type="InterPro" id="IPR012677">
    <property type="entry name" value="Nucleotide-bd_a/b_plait_sf"/>
</dbReference>
<gene>
    <name evidence="5" type="ORF">CDAUBV1_LOCUS4146</name>
</gene>
<organism evidence="5 6">
    <name type="scientific">Calicophoron daubneyi</name>
    <name type="common">Rumen fluke</name>
    <name type="synonym">Paramphistomum daubneyi</name>
    <dbReference type="NCBI Taxonomy" id="300641"/>
    <lineage>
        <taxon>Eukaryota</taxon>
        <taxon>Metazoa</taxon>
        <taxon>Spiralia</taxon>
        <taxon>Lophotrochozoa</taxon>
        <taxon>Platyhelminthes</taxon>
        <taxon>Trematoda</taxon>
        <taxon>Digenea</taxon>
        <taxon>Plagiorchiida</taxon>
        <taxon>Pronocephalata</taxon>
        <taxon>Paramphistomoidea</taxon>
        <taxon>Paramphistomidae</taxon>
        <taxon>Calicophoron</taxon>
    </lineage>
</organism>
<evidence type="ECO:0000313" key="6">
    <source>
        <dbReference type="Proteomes" id="UP001497525"/>
    </source>
</evidence>
<dbReference type="Gene3D" id="3.30.70.330">
    <property type="match status" value="2"/>
</dbReference>
<name>A0AAV2T312_CALDB</name>